<gene>
    <name evidence="1" type="ORF">CK203_077150</name>
</gene>
<protein>
    <submittedName>
        <fullName evidence="1">Uncharacterized protein</fullName>
    </submittedName>
</protein>
<evidence type="ECO:0000313" key="1">
    <source>
        <dbReference type="EMBL" id="RVW30734.1"/>
    </source>
</evidence>
<comment type="caution">
    <text evidence="1">The sequence shown here is derived from an EMBL/GenBank/DDBJ whole genome shotgun (WGS) entry which is preliminary data.</text>
</comment>
<sequence>MKPFADLNVFVCRDSIIMQGPENCMQNKHYCAMSAPMLSTYFRILTCVLMIFLMSQSGQSDHDEDDGFSSKGPSWFRKQYWDKGSKRDQGNAGPQSRSWSKGASTFLLITCAL</sequence>
<dbReference type="Proteomes" id="UP000288805">
    <property type="component" value="Unassembled WGS sequence"/>
</dbReference>
<dbReference type="AlphaFoldDB" id="A0A438D5L3"/>
<proteinExistence type="predicted"/>
<dbReference type="EMBL" id="QGNW01001787">
    <property type="protein sequence ID" value="RVW30734.1"/>
    <property type="molecule type" value="Genomic_DNA"/>
</dbReference>
<reference evidence="1 2" key="1">
    <citation type="journal article" date="2018" name="PLoS Genet.">
        <title>Population sequencing reveals clonal diversity and ancestral inbreeding in the grapevine cultivar Chardonnay.</title>
        <authorList>
            <person name="Roach M.J."/>
            <person name="Johnson D.L."/>
            <person name="Bohlmann J."/>
            <person name="van Vuuren H.J."/>
            <person name="Jones S.J."/>
            <person name="Pretorius I.S."/>
            <person name="Schmidt S.A."/>
            <person name="Borneman A.R."/>
        </authorList>
    </citation>
    <scope>NUCLEOTIDE SEQUENCE [LARGE SCALE GENOMIC DNA]</scope>
    <source>
        <strain evidence="2">cv. Chardonnay</strain>
        <tissue evidence="1">Leaf</tissue>
    </source>
</reference>
<evidence type="ECO:0000313" key="2">
    <source>
        <dbReference type="Proteomes" id="UP000288805"/>
    </source>
</evidence>
<organism evidence="1 2">
    <name type="scientific">Vitis vinifera</name>
    <name type="common">Grape</name>
    <dbReference type="NCBI Taxonomy" id="29760"/>
    <lineage>
        <taxon>Eukaryota</taxon>
        <taxon>Viridiplantae</taxon>
        <taxon>Streptophyta</taxon>
        <taxon>Embryophyta</taxon>
        <taxon>Tracheophyta</taxon>
        <taxon>Spermatophyta</taxon>
        <taxon>Magnoliopsida</taxon>
        <taxon>eudicotyledons</taxon>
        <taxon>Gunneridae</taxon>
        <taxon>Pentapetalae</taxon>
        <taxon>rosids</taxon>
        <taxon>Vitales</taxon>
        <taxon>Vitaceae</taxon>
        <taxon>Viteae</taxon>
        <taxon>Vitis</taxon>
    </lineage>
</organism>
<name>A0A438D5L3_VITVI</name>
<accession>A0A438D5L3</accession>